<protein>
    <recommendedName>
        <fullName evidence="1">RNase H type-1 domain-containing protein</fullName>
    </recommendedName>
</protein>
<comment type="caution">
    <text evidence="2">The sequence shown here is derived from an EMBL/GenBank/DDBJ whole genome shotgun (WGS) entry which is preliminary data.</text>
</comment>
<dbReference type="PANTHER" id="PTHR47723">
    <property type="entry name" value="OS05G0353850 PROTEIN"/>
    <property type="match status" value="1"/>
</dbReference>
<proteinExistence type="predicted"/>
<dbReference type="SUPFAM" id="SSF53098">
    <property type="entry name" value="Ribonuclease H-like"/>
    <property type="match status" value="1"/>
</dbReference>
<gene>
    <name evidence="2" type="ORF">Taro_046897</name>
</gene>
<dbReference type="InterPro" id="IPR053151">
    <property type="entry name" value="RNase_H-like"/>
</dbReference>
<dbReference type="InterPro" id="IPR036397">
    <property type="entry name" value="RNaseH_sf"/>
</dbReference>
<dbReference type="PANTHER" id="PTHR47723:SF19">
    <property type="entry name" value="POLYNUCLEOTIDYL TRANSFERASE, RIBONUCLEASE H-LIKE SUPERFAMILY PROTEIN"/>
    <property type="match status" value="1"/>
</dbReference>
<dbReference type="InterPro" id="IPR044730">
    <property type="entry name" value="RNase_H-like_dom_plant"/>
</dbReference>
<dbReference type="AlphaFoldDB" id="A0A843X7N7"/>
<dbReference type="EMBL" id="NMUH01005905">
    <property type="protein sequence ID" value="MQM13970.1"/>
    <property type="molecule type" value="Genomic_DNA"/>
</dbReference>
<dbReference type="GO" id="GO:0004523">
    <property type="term" value="F:RNA-DNA hybrid ribonuclease activity"/>
    <property type="evidence" value="ECO:0007669"/>
    <property type="project" value="InterPro"/>
</dbReference>
<accession>A0A843X7N7</accession>
<dbReference type="Proteomes" id="UP000652761">
    <property type="component" value="Unassembled WGS sequence"/>
</dbReference>
<sequence>MEWMDKGDRNFAFYQAFVKGNRRRNKVQRIQIDGTWSEDQQAIRKEAARFFGNLLQTTHSVDHALLDLSPKPVKLVHWIAPIAGFCLNVDGASKGNLGFCGGGGCIRDRYGKVLAAFCSYYGEGDSAIAETRALCDGLRLAHFLGAHISTVYSDSSTLVSSLQQNVLEDSSSTRLLPLGWLRSRKNRTRSLHLQLQKAMFILS</sequence>
<evidence type="ECO:0000313" key="2">
    <source>
        <dbReference type="EMBL" id="MQM13970.1"/>
    </source>
</evidence>
<dbReference type="OrthoDB" id="678303at2759"/>
<dbReference type="CDD" id="cd06222">
    <property type="entry name" value="RNase_H_like"/>
    <property type="match status" value="1"/>
</dbReference>
<evidence type="ECO:0000313" key="3">
    <source>
        <dbReference type="Proteomes" id="UP000652761"/>
    </source>
</evidence>
<dbReference type="GO" id="GO:0003676">
    <property type="term" value="F:nucleic acid binding"/>
    <property type="evidence" value="ECO:0007669"/>
    <property type="project" value="InterPro"/>
</dbReference>
<reference evidence="2" key="1">
    <citation type="submission" date="2017-07" db="EMBL/GenBank/DDBJ databases">
        <title>Taro Niue Genome Assembly and Annotation.</title>
        <authorList>
            <person name="Atibalentja N."/>
            <person name="Keating K."/>
            <person name="Fields C.J."/>
        </authorList>
    </citation>
    <scope>NUCLEOTIDE SEQUENCE</scope>
    <source>
        <strain evidence="2">Niue_2</strain>
        <tissue evidence="2">Leaf</tissue>
    </source>
</reference>
<evidence type="ECO:0000259" key="1">
    <source>
        <dbReference type="Pfam" id="PF13456"/>
    </source>
</evidence>
<dbReference type="Gene3D" id="3.30.420.10">
    <property type="entry name" value="Ribonuclease H-like superfamily/Ribonuclease H"/>
    <property type="match status" value="1"/>
</dbReference>
<name>A0A843X7N7_COLES</name>
<dbReference type="InterPro" id="IPR002156">
    <property type="entry name" value="RNaseH_domain"/>
</dbReference>
<dbReference type="InterPro" id="IPR012337">
    <property type="entry name" value="RNaseH-like_sf"/>
</dbReference>
<dbReference type="Pfam" id="PF13456">
    <property type="entry name" value="RVT_3"/>
    <property type="match status" value="1"/>
</dbReference>
<keyword evidence="3" id="KW-1185">Reference proteome</keyword>
<feature type="domain" description="RNase H type-1" evidence="1">
    <location>
        <begin position="88"/>
        <end position="167"/>
    </location>
</feature>
<organism evidence="2 3">
    <name type="scientific">Colocasia esculenta</name>
    <name type="common">Wild taro</name>
    <name type="synonym">Arum esculentum</name>
    <dbReference type="NCBI Taxonomy" id="4460"/>
    <lineage>
        <taxon>Eukaryota</taxon>
        <taxon>Viridiplantae</taxon>
        <taxon>Streptophyta</taxon>
        <taxon>Embryophyta</taxon>
        <taxon>Tracheophyta</taxon>
        <taxon>Spermatophyta</taxon>
        <taxon>Magnoliopsida</taxon>
        <taxon>Liliopsida</taxon>
        <taxon>Araceae</taxon>
        <taxon>Aroideae</taxon>
        <taxon>Colocasieae</taxon>
        <taxon>Colocasia</taxon>
    </lineage>
</organism>